<gene>
    <name evidence="2" type="ORF">HMPREF0766_12750</name>
</gene>
<comment type="caution">
    <text evidence="2">The sequence shown here is derived from an EMBL/GenBank/DDBJ whole genome shotgun (WGS) entry which is preliminary data.</text>
</comment>
<evidence type="ECO:0000313" key="3">
    <source>
        <dbReference type="Proteomes" id="UP000006258"/>
    </source>
</evidence>
<dbReference type="AlphaFoldDB" id="D7VP30"/>
<feature type="region of interest" description="Disordered" evidence="1">
    <location>
        <begin position="52"/>
        <end position="80"/>
    </location>
</feature>
<proteinExistence type="predicted"/>
<dbReference type="EMBL" id="ACHA02000011">
    <property type="protein sequence ID" value="EFK57677.1"/>
    <property type="molecule type" value="Genomic_DNA"/>
</dbReference>
<evidence type="ECO:0000313" key="2">
    <source>
        <dbReference type="EMBL" id="EFK57677.1"/>
    </source>
</evidence>
<dbReference type="HOGENOM" id="CLU_2587952_0_0_10"/>
<accession>D7VP30</accession>
<organism evidence="2 3">
    <name type="scientific">Sphingobacterium spiritivorum ATCC 33861</name>
    <dbReference type="NCBI Taxonomy" id="525373"/>
    <lineage>
        <taxon>Bacteria</taxon>
        <taxon>Pseudomonadati</taxon>
        <taxon>Bacteroidota</taxon>
        <taxon>Sphingobacteriia</taxon>
        <taxon>Sphingobacteriales</taxon>
        <taxon>Sphingobacteriaceae</taxon>
        <taxon>Sphingobacterium</taxon>
    </lineage>
</organism>
<name>D7VP30_SPHSI</name>
<sequence>MVEIRLNIKSLKMDLNFREMVKNKFRLMLLTFIIFTACSIQGCSGSRDLCSAYDSHKSPRKSKTSMGMHSGKKQKWQNGK</sequence>
<keyword evidence="3" id="KW-1185">Reference proteome</keyword>
<reference evidence="2" key="1">
    <citation type="submission" date="2010-07" db="EMBL/GenBank/DDBJ databases">
        <authorList>
            <person name="Muzny D."/>
            <person name="Qin X."/>
            <person name="Buhay C."/>
            <person name="Dugan-Rocha S."/>
            <person name="Ding Y."/>
            <person name="Chen G."/>
            <person name="Hawes A."/>
            <person name="Holder M."/>
            <person name="Jhangiani S."/>
            <person name="Johnson A."/>
            <person name="Khan Z."/>
            <person name="Li Z."/>
            <person name="Liu W."/>
            <person name="Liu X."/>
            <person name="Perez L."/>
            <person name="Shen H."/>
            <person name="Wang Q."/>
            <person name="Watt J."/>
            <person name="Xi L."/>
            <person name="Xin Y."/>
            <person name="Zhou J."/>
            <person name="Deng J."/>
            <person name="Jiang H."/>
            <person name="Liu Y."/>
            <person name="Qu J."/>
            <person name="Song X.-Z."/>
            <person name="Zhang L."/>
            <person name="Villasana D."/>
            <person name="Johnson A."/>
            <person name="Liu J."/>
            <person name="Liyanage D."/>
            <person name="Lorensuhewa L."/>
            <person name="Robinson T."/>
            <person name="Song A."/>
            <person name="Song B.-B."/>
            <person name="Dinh H."/>
            <person name="Thornton R."/>
            <person name="Coyle M."/>
            <person name="Francisco L."/>
            <person name="Jackson L."/>
            <person name="Javaid M."/>
            <person name="Korchina V."/>
            <person name="Kovar C."/>
            <person name="Mata R."/>
            <person name="Mathew T."/>
            <person name="Ngo R."/>
            <person name="Nguyen L."/>
            <person name="Nguyen N."/>
            <person name="Okwuonu G."/>
            <person name="Ongeri F."/>
            <person name="Pham C."/>
            <person name="Simmons D."/>
            <person name="Wilczek-Boney K."/>
            <person name="Hale W."/>
            <person name="Jakkamsetti A."/>
            <person name="Pham P."/>
            <person name="Ruth R."/>
            <person name="San Lucas F."/>
            <person name="Warren J."/>
            <person name="Zhang J."/>
            <person name="Zhao Z."/>
            <person name="Zhou C."/>
            <person name="Zhu D."/>
            <person name="Lee S."/>
            <person name="Bess C."/>
            <person name="Blankenburg K."/>
            <person name="Forbes L."/>
            <person name="Fu Q."/>
            <person name="Gubbala S."/>
            <person name="Hirani K."/>
            <person name="Jayaseelan J.C."/>
            <person name="Lara F."/>
            <person name="Munidasa M."/>
            <person name="Palculict T."/>
            <person name="Patil S."/>
            <person name="Pu L.-L."/>
            <person name="Saada N."/>
            <person name="Tang L."/>
            <person name="Weissenberger G."/>
            <person name="Zhu Y."/>
            <person name="Hemphill L."/>
            <person name="Shang Y."/>
            <person name="Youmans B."/>
            <person name="Ayvaz T."/>
            <person name="Ross M."/>
            <person name="Santibanez J."/>
            <person name="Aqrawi P."/>
            <person name="Gross S."/>
            <person name="Joshi V."/>
            <person name="Fowler G."/>
            <person name="Nazareth L."/>
            <person name="Reid J."/>
            <person name="Worley K."/>
            <person name="Petrosino J."/>
            <person name="Highlander S."/>
            <person name="Gibbs R."/>
        </authorList>
    </citation>
    <scope>NUCLEOTIDE SEQUENCE [LARGE SCALE GENOMIC DNA]</scope>
    <source>
        <strain evidence="2">ATCC 33861</strain>
    </source>
</reference>
<feature type="compositionally biased region" description="Basic residues" evidence="1">
    <location>
        <begin position="70"/>
        <end position="80"/>
    </location>
</feature>
<evidence type="ECO:0000256" key="1">
    <source>
        <dbReference type="SAM" id="MobiDB-lite"/>
    </source>
</evidence>
<dbReference type="Proteomes" id="UP000006258">
    <property type="component" value="Unassembled WGS sequence"/>
</dbReference>
<protein>
    <submittedName>
        <fullName evidence="2">Uncharacterized protein</fullName>
    </submittedName>
</protein>
<dbReference type="STRING" id="525373.HMPREF0766_12750"/>